<dbReference type="GO" id="GO:0005634">
    <property type="term" value="C:nucleus"/>
    <property type="evidence" value="ECO:0007669"/>
    <property type="project" value="TreeGrafter"/>
</dbReference>
<dbReference type="PANTHER" id="PTHR11139">
    <property type="entry name" value="ATAXIA TELANGIECTASIA MUTATED ATM -RELATED"/>
    <property type="match status" value="1"/>
</dbReference>
<dbReference type="InterPro" id="IPR016024">
    <property type="entry name" value="ARM-type_fold"/>
</dbReference>
<dbReference type="GO" id="GO:0038202">
    <property type="term" value="P:TORC1 signaling"/>
    <property type="evidence" value="ECO:0007669"/>
    <property type="project" value="TreeGrafter"/>
</dbReference>
<reference evidence="1" key="1">
    <citation type="submission" date="2020-11" db="EMBL/GenBank/DDBJ databases">
        <authorList>
            <person name="Tran Van P."/>
        </authorList>
    </citation>
    <scope>NUCLEOTIDE SEQUENCE</scope>
</reference>
<dbReference type="GO" id="GO:0016242">
    <property type="term" value="P:negative regulation of macroautophagy"/>
    <property type="evidence" value="ECO:0007669"/>
    <property type="project" value="TreeGrafter"/>
</dbReference>
<dbReference type="SUPFAM" id="SSF48371">
    <property type="entry name" value="ARM repeat"/>
    <property type="match status" value="1"/>
</dbReference>
<dbReference type="GO" id="GO:0031932">
    <property type="term" value="C:TORC2 complex"/>
    <property type="evidence" value="ECO:0007669"/>
    <property type="project" value="TreeGrafter"/>
</dbReference>
<name>A0A7R9HPA1_9NEOP</name>
<dbReference type="GO" id="GO:0004674">
    <property type="term" value="F:protein serine/threonine kinase activity"/>
    <property type="evidence" value="ECO:0007669"/>
    <property type="project" value="TreeGrafter"/>
</dbReference>
<sequence>MVTIMTNLLMQQFVTGLKSRHAEVRSKAARDLYHYVKTELREVSVEELTSFMDEFNHHIFEMVSGSDVNEKKGGILAIVCLIGADVGNINTRISRFANYLRNLLPSNDTGVMELAAKTVGKLALVSGTYAAEYVEFEVKRAFEWLGGDRNEGKRHAAVSSDFKPNGRYSYKPLCMNVCSLMCSCFRLVLVLRELAVSMPTYFFQQVQQFFEMIFNAVRDPKPVIREGAVEALRAALVVTAQRETAKQTQKPQW</sequence>
<accession>A0A7R9HPA1</accession>
<dbReference type="GO" id="GO:0005737">
    <property type="term" value="C:cytoplasm"/>
    <property type="evidence" value="ECO:0007669"/>
    <property type="project" value="TreeGrafter"/>
</dbReference>
<protein>
    <submittedName>
        <fullName evidence="1">Uncharacterized protein</fullName>
    </submittedName>
</protein>
<dbReference type="AlphaFoldDB" id="A0A7R9HPA1"/>
<organism evidence="1">
    <name type="scientific">Timema monikensis</name>
    <dbReference type="NCBI Taxonomy" id="170555"/>
    <lineage>
        <taxon>Eukaryota</taxon>
        <taxon>Metazoa</taxon>
        <taxon>Ecdysozoa</taxon>
        <taxon>Arthropoda</taxon>
        <taxon>Hexapoda</taxon>
        <taxon>Insecta</taxon>
        <taxon>Pterygota</taxon>
        <taxon>Neoptera</taxon>
        <taxon>Polyneoptera</taxon>
        <taxon>Phasmatodea</taxon>
        <taxon>Timematodea</taxon>
        <taxon>Timematoidea</taxon>
        <taxon>Timematidae</taxon>
        <taxon>Timema</taxon>
    </lineage>
</organism>
<dbReference type="EMBL" id="OB794265">
    <property type="protein sequence ID" value="CAD7429913.1"/>
    <property type="molecule type" value="Genomic_DNA"/>
</dbReference>
<proteinExistence type="predicted"/>
<dbReference type="GO" id="GO:0031931">
    <property type="term" value="C:TORC1 complex"/>
    <property type="evidence" value="ECO:0007669"/>
    <property type="project" value="TreeGrafter"/>
</dbReference>
<gene>
    <name evidence="1" type="ORF">TMSB3V08_LOCUS6685</name>
</gene>
<dbReference type="InterPro" id="IPR050517">
    <property type="entry name" value="DDR_Repair_Kinase"/>
</dbReference>
<evidence type="ECO:0000313" key="1">
    <source>
        <dbReference type="EMBL" id="CAD7429913.1"/>
    </source>
</evidence>
<dbReference type="Gene3D" id="1.25.10.10">
    <property type="entry name" value="Leucine-rich Repeat Variant"/>
    <property type="match status" value="1"/>
</dbReference>
<dbReference type="InterPro" id="IPR011989">
    <property type="entry name" value="ARM-like"/>
</dbReference>
<dbReference type="PANTHER" id="PTHR11139:SF9">
    <property type="entry name" value="SERINE_THREONINE-PROTEIN KINASE MTOR"/>
    <property type="match status" value="1"/>
</dbReference>